<proteinExistence type="predicted"/>
<name>A0A3G8YCM2_9DEIO</name>
<evidence type="ECO:0000313" key="10">
    <source>
        <dbReference type="Proteomes" id="UP000276417"/>
    </source>
</evidence>
<dbReference type="SUPFAM" id="SSF103481">
    <property type="entry name" value="Multidrug resistance efflux transporter EmrE"/>
    <property type="match status" value="2"/>
</dbReference>
<feature type="transmembrane region" description="Helical" evidence="7">
    <location>
        <begin position="132"/>
        <end position="150"/>
    </location>
</feature>
<dbReference type="InterPro" id="IPR037185">
    <property type="entry name" value="EmrE-like"/>
</dbReference>
<accession>A0A3G8YCM2</accession>
<feature type="transmembrane region" description="Helical" evidence="7">
    <location>
        <begin position="77"/>
        <end position="95"/>
    </location>
</feature>
<feature type="domain" description="EamA" evidence="8">
    <location>
        <begin position="158"/>
        <end position="288"/>
    </location>
</feature>
<dbReference type="GO" id="GO:0005886">
    <property type="term" value="C:plasma membrane"/>
    <property type="evidence" value="ECO:0007669"/>
    <property type="project" value="UniProtKB-SubCell"/>
</dbReference>
<dbReference type="InterPro" id="IPR051258">
    <property type="entry name" value="Diverse_Substrate_Transporter"/>
</dbReference>
<dbReference type="AlphaFoldDB" id="A0A3G8YCM2"/>
<gene>
    <name evidence="9" type="ORF">EHF33_10205</name>
</gene>
<evidence type="ECO:0000256" key="2">
    <source>
        <dbReference type="ARBA" id="ARBA00022475"/>
    </source>
</evidence>
<dbReference type="InterPro" id="IPR000620">
    <property type="entry name" value="EamA_dom"/>
</dbReference>
<evidence type="ECO:0000256" key="3">
    <source>
        <dbReference type="ARBA" id="ARBA00022692"/>
    </source>
</evidence>
<evidence type="ECO:0000256" key="4">
    <source>
        <dbReference type="ARBA" id="ARBA00022989"/>
    </source>
</evidence>
<feature type="transmembrane region" description="Helical" evidence="7">
    <location>
        <begin position="107"/>
        <end position="125"/>
    </location>
</feature>
<feature type="transmembrane region" description="Helical" evidence="7">
    <location>
        <begin position="39"/>
        <end position="56"/>
    </location>
</feature>
<evidence type="ECO:0000256" key="1">
    <source>
        <dbReference type="ARBA" id="ARBA00004651"/>
    </source>
</evidence>
<keyword evidence="2" id="KW-1003">Cell membrane</keyword>
<dbReference type="RefSeq" id="WP_124870887.1">
    <property type="nucleotide sequence ID" value="NZ_CP034183.1"/>
</dbReference>
<evidence type="ECO:0000256" key="7">
    <source>
        <dbReference type="SAM" id="Phobius"/>
    </source>
</evidence>
<dbReference type="Proteomes" id="UP000276417">
    <property type="component" value="Chromosome 1"/>
</dbReference>
<dbReference type="EMBL" id="CP034183">
    <property type="protein sequence ID" value="AZI43068.1"/>
    <property type="molecule type" value="Genomic_DNA"/>
</dbReference>
<feature type="transmembrane region" description="Helical" evidence="7">
    <location>
        <begin position="188"/>
        <end position="206"/>
    </location>
</feature>
<feature type="transmembrane region" description="Helical" evidence="7">
    <location>
        <begin position="249"/>
        <end position="267"/>
    </location>
</feature>
<dbReference type="KEGG" id="dph:EHF33_10205"/>
<feature type="domain" description="EamA" evidence="8">
    <location>
        <begin position="6"/>
        <end position="149"/>
    </location>
</feature>
<keyword evidence="3 7" id="KW-0812">Transmembrane</keyword>
<feature type="compositionally biased region" description="Basic and acidic residues" evidence="6">
    <location>
        <begin position="317"/>
        <end position="326"/>
    </location>
</feature>
<keyword evidence="5 7" id="KW-0472">Membrane</keyword>
<protein>
    <submittedName>
        <fullName evidence="9">DMT family transporter</fullName>
    </submittedName>
</protein>
<evidence type="ECO:0000313" key="9">
    <source>
        <dbReference type="EMBL" id="AZI43068.1"/>
    </source>
</evidence>
<evidence type="ECO:0000259" key="8">
    <source>
        <dbReference type="Pfam" id="PF00892"/>
    </source>
</evidence>
<dbReference type="OrthoDB" id="9804865at2"/>
<dbReference type="PANTHER" id="PTHR42920:SF5">
    <property type="entry name" value="EAMA DOMAIN-CONTAINING PROTEIN"/>
    <property type="match status" value="1"/>
</dbReference>
<feature type="transmembrane region" description="Helical" evidence="7">
    <location>
        <begin position="218"/>
        <end position="237"/>
    </location>
</feature>
<evidence type="ECO:0000256" key="6">
    <source>
        <dbReference type="SAM" id="MobiDB-lite"/>
    </source>
</evidence>
<evidence type="ECO:0000256" key="5">
    <source>
        <dbReference type="ARBA" id="ARBA00023136"/>
    </source>
</evidence>
<feature type="region of interest" description="Disordered" evidence="6">
    <location>
        <begin position="301"/>
        <end position="326"/>
    </location>
</feature>
<dbReference type="PANTHER" id="PTHR42920">
    <property type="entry name" value="OS03G0707200 PROTEIN-RELATED"/>
    <property type="match status" value="1"/>
</dbReference>
<reference evidence="9 10" key="1">
    <citation type="submission" date="2018-11" db="EMBL/GenBank/DDBJ databases">
        <title>Deinococcus shelandsis sp. nov., isolated from South Shetland Islands soil of Antarctica.</title>
        <authorList>
            <person name="Tian J."/>
        </authorList>
    </citation>
    <scope>NUCLEOTIDE SEQUENCE [LARGE SCALE GENOMIC DNA]</scope>
    <source>
        <strain evidence="9 10">S14-83T</strain>
    </source>
</reference>
<organism evidence="9 10">
    <name type="scientific">Deinococcus psychrotolerans</name>
    <dbReference type="NCBI Taxonomy" id="2489213"/>
    <lineage>
        <taxon>Bacteria</taxon>
        <taxon>Thermotogati</taxon>
        <taxon>Deinococcota</taxon>
        <taxon>Deinococci</taxon>
        <taxon>Deinococcales</taxon>
        <taxon>Deinococcaceae</taxon>
        <taxon>Deinococcus</taxon>
    </lineage>
</organism>
<keyword evidence="4 7" id="KW-1133">Transmembrane helix</keyword>
<dbReference type="Pfam" id="PF00892">
    <property type="entry name" value="EamA"/>
    <property type="match status" value="2"/>
</dbReference>
<keyword evidence="10" id="KW-1185">Reference proteome</keyword>
<comment type="subcellular location">
    <subcellularLocation>
        <location evidence="1">Cell membrane</location>
        <topology evidence="1">Multi-pass membrane protein</topology>
    </subcellularLocation>
</comment>
<feature type="transmembrane region" description="Helical" evidence="7">
    <location>
        <begin position="156"/>
        <end position="176"/>
    </location>
</feature>
<sequence length="326" mass="34742">MPRHTLGIALLIVVTCIWGSTFAIVKTLGETLSPQVLIAWRFTIGTLATLPLLLFWRRFSPTPLADSGSSPTPQRSLWKDGLLVGAWLIVGYGTQTTALQTTSANRAAFITALSVVLVPLWQAIALRRPLSVFLWSAVALAVTGLALLSWEGGALVVGDLWALVCAVSYAGFILTLDRTAQHHAALPFTLVQLASVTVLAWLWALLSGAELLPPSAQWGGLLYLGVVATSLTTLLQTTGQRWVSAAEASIIYALEPVTASLFSFVLIGERVGLRGLLGGGLVVIATVLSQWKNTLAEVERANPPHAPHGQTIPEAPEPTRPHSKDA</sequence>